<evidence type="ECO:0000256" key="3">
    <source>
        <dbReference type="ARBA" id="ARBA00022692"/>
    </source>
</evidence>
<keyword evidence="4 7" id="KW-1133">Transmembrane helix</keyword>
<reference evidence="9" key="1">
    <citation type="submission" date="2020-05" db="EMBL/GenBank/DDBJ databases">
        <title>Mycena genomes resolve the evolution of fungal bioluminescence.</title>
        <authorList>
            <person name="Tsai I.J."/>
        </authorList>
    </citation>
    <scope>NUCLEOTIDE SEQUENCE</scope>
    <source>
        <strain evidence="9">CCC161011</strain>
    </source>
</reference>
<evidence type="ECO:0000256" key="6">
    <source>
        <dbReference type="SAM" id="MobiDB-lite"/>
    </source>
</evidence>
<accession>A0A8H6XIW1</accession>
<keyword evidence="3 7" id="KW-0812">Transmembrane</keyword>
<evidence type="ECO:0000259" key="8">
    <source>
        <dbReference type="Pfam" id="PF02656"/>
    </source>
</evidence>
<dbReference type="EMBL" id="JACAZI010000018">
    <property type="protein sequence ID" value="KAF7341317.1"/>
    <property type="molecule type" value="Genomic_DNA"/>
</dbReference>
<comment type="subcellular location">
    <subcellularLocation>
        <location evidence="1">Cell membrane</location>
        <topology evidence="1">Multi-pass membrane protein</topology>
    </subcellularLocation>
</comment>
<dbReference type="PANTHER" id="PTHR34187">
    <property type="entry name" value="FGR18P"/>
    <property type="match status" value="1"/>
</dbReference>
<dbReference type="PANTHER" id="PTHR34187:SF2">
    <property type="entry name" value="DUF202 DOMAIN-CONTAINING PROTEIN"/>
    <property type="match status" value="1"/>
</dbReference>
<comment type="caution">
    <text evidence="9">The sequence shown here is derived from an EMBL/GenBank/DDBJ whole genome shotgun (WGS) entry which is preliminary data.</text>
</comment>
<proteinExistence type="predicted"/>
<organism evidence="9 10">
    <name type="scientific">Mycena venus</name>
    <dbReference type="NCBI Taxonomy" id="2733690"/>
    <lineage>
        <taxon>Eukaryota</taxon>
        <taxon>Fungi</taxon>
        <taxon>Dikarya</taxon>
        <taxon>Basidiomycota</taxon>
        <taxon>Agaricomycotina</taxon>
        <taxon>Agaricomycetes</taxon>
        <taxon>Agaricomycetidae</taxon>
        <taxon>Agaricales</taxon>
        <taxon>Marasmiineae</taxon>
        <taxon>Mycenaceae</taxon>
        <taxon>Mycena</taxon>
    </lineage>
</organism>
<evidence type="ECO:0000313" key="10">
    <source>
        <dbReference type="Proteomes" id="UP000620124"/>
    </source>
</evidence>
<feature type="transmembrane region" description="Helical" evidence="7">
    <location>
        <begin position="153"/>
        <end position="173"/>
    </location>
</feature>
<keyword evidence="10" id="KW-1185">Reference proteome</keyword>
<dbReference type="Proteomes" id="UP000620124">
    <property type="component" value="Unassembled WGS sequence"/>
</dbReference>
<dbReference type="InterPro" id="IPR052053">
    <property type="entry name" value="IM_YidH-like"/>
</dbReference>
<feature type="compositionally biased region" description="Low complexity" evidence="6">
    <location>
        <begin position="62"/>
        <end position="72"/>
    </location>
</feature>
<protein>
    <recommendedName>
        <fullName evidence="8">DUF202 domain-containing protein</fullName>
    </recommendedName>
</protein>
<evidence type="ECO:0000313" key="9">
    <source>
        <dbReference type="EMBL" id="KAF7341317.1"/>
    </source>
</evidence>
<feature type="region of interest" description="Disordered" evidence="6">
    <location>
        <begin position="1"/>
        <end position="89"/>
    </location>
</feature>
<evidence type="ECO:0000256" key="4">
    <source>
        <dbReference type="ARBA" id="ARBA00022989"/>
    </source>
</evidence>
<feature type="transmembrane region" description="Helical" evidence="7">
    <location>
        <begin position="193"/>
        <end position="214"/>
    </location>
</feature>
<dbReference type="OrthoDB" id="199599at2759"/>
<sequence length="221" mass="23536">MSLLSPTATPPAHSIPPSSEHTPLLFRQASKQVDVNSNPKSPSRDTPPIENGTPGEQRPLVSRGASSTSSATRGKHQQRQQSLDRPQIRGVSLVLENSGSTARDHLASERTFLAYVRTSLTIAAAGIALAQLLTLSSRVGNPKSVPLKPIEAYARPLAAFSIILALYVLAVGVSRYFAVQAALTNGLFSPTRFRLGIIALSLAGIIVVLFGLLVEGRKDPR</sequence>
<evidence type="ECO:0000256" key="2">
    <source>
        <dbReference type="ARBA" id="ARBA00022475"/>
    </source>
</evidence>
<feature type="transmembrane region" description="Helical" evidence="7">
    <location>
        <begin position="112"/>
        <end position="133"/>
    </location>
</feature>
<dbReference type="AlphaFoldDB" id="A0A8H6XIW1"/>
<evidence type="ECO:0000256" key="1">
    <source>
        <dbReference type="ARBA" id="ARBA00004651"/>
    </source>
</evidence>
<evidence type="ECO:0000256" key="7">
    <source>
        <dbReference type="SAM" id="Phobius"/>
    </source>
</evidence>
<dbReference type="Pfam" id="PF02656">
    <property type="entry name" value="DUF202"/>
    <property type="match status" value="1"/>
</dbReference>
<dbReference type="GO" id="GO:0005886">
    <property type="term" value="C:plasma membrane"/>
    <property type="evidence" value="ECO:0007669"/>
    <property type="project" value="UniProtKB-SubCell"/>
</dbReference>
<gene>
    <name evidence="9" type="ORF">MVEN_01868000</name>
</gene>
<feature type="compositionally biased region" description="Polar residues" evidence="6">
    <location>
        <begin position="29"/>
        <end position="41"/>
    </location>
</feature>
<keyword evidence="5 7" id="KW-0472">Membrane</keyword>
<name>A0A8H6XIW1_9AGAR</name>
<dbReference type="InterPro" id="IPR003807">
    <property type="entry name" value="DUF202"/>
</dbReference>
<keyword evidence="2" id="KW-1003">Cell membrane</keyword>
<feature type="domain" description="DUF202" evidence="8">
    <location>
        <begin position="103"/>
        <end position="181"/>
    </location>
</feature>
<evidence type="ECO:0000256" key="5">
    <source>
        <dbReference type="ARBA" id="ARBA00023136"/>
    </source>
</evidence>